<comment type="similarity">
    <text evidence="2 7">Belongs to the TVP38/TMEM64 family.</text>
</comment>
<evidence type="ECO:0000256" key="2">
    <source>
        <dbReference type="ARBA" id="ARBA00008640"/>
    </source>
</evidence>
<evidence type="ECO:0000256" key="1">
    <source>
        <dbReference type="ARBA" id="ARBA00004651"/>
    </source>
</evidence>
<feature type="transmembrane region" description="Helical" evidence="7">
    <location>
        <begin position="54"/>
        <end position="80"/>
    </location>
</feature>
<dbReference type="InterPro" id="IPR032816">
    <property type="entry name" value="VTT_dom"/>
</dbReference>
<comment type="caution">
    <text evidence="9">The sequence shown here is derived from an EMBL/GenBank/DDBJ whole genome shotgun (WGS) entry which is preliminary data.</text>
</comment>
<reference evidence="9" key="1">
    <citation type="journal article" date="2021" name="PeerJ">
        <title>Extensive microbial diversity within the chicken gut microbiome revealed by metagenomics and culture.</title>
        <authorList>
            <person name="Gilroy R."/>
            <person name="Ravi A."/>
            <person name="Getino M."/>
            <person name="Pursley I."/>
            <person name="Horton D.L."/>
            <person name="Alikhan N.F."/>
            <person name="Baker D."/>
            <person name="Gharbi K."/>
            <person name="Hall N."/>
            <person name="Watson M."/>
            <person name="Adriaenssens E.M."/>
            <person name="Foster-Nyarko E."/>
            <person name="Jarju S."/>
            <person name="Secka A."/>
            <person name="Antonio M."/>
            <person name="Oren A."/>
            <person name="Chaudhuri R.R."/>
            <person name="La Ragione R."/>
            <person name="Hildebrand F."/>
            <person name="Pallen M.J."/>
        </authorList>
    </citation>
    <scope>NUCLEOTIDE SEQUENCE</scope>
    <source>
        <strain evidence="9">ChiGjej1B1-98</strain>
    </source>
</reference>
<organism evidence="9 10">
    <name type="scientific">Candidatus Agrococcus pullicola</name>
    <dbReference type="NCBI Taxonomy" id="2838429"/>
    <lineage>
        <taxon>Bacteria</taxon>
        <taxon>Bacillati</taxon>
        <taxon>Actinomycetota</taxon>
        <taxon>Actinomycetes</taxon>
        <taxon>Micrococcales</taxon>
        <taxon>Microbacteriaceae</taxon>
        <taxon>Agrococcus</taxon>
    </lineage>
</organism>
<keyword evidence="4 7" id="KW-0812">Transmembrane</keyword>
<dbReference type="GO" id="GO:0005886">
    <property type="term" value="C:plasma membrane"/>
    <property type="evidence" value="ECO:0007669"/>
    <property type="project" value="UniProtKB-SubCell"/>
</dbReference>
<accession>A0A9D2C8P3</accession>
<dbReference type="EMBL" id="DXDC01000269">
    <property type="protein sequence ID" value="HIY66376.1"/>
    <property type="molecule type" value="Genomic_DNA"/>
</dbReference>
<dbReference type="Pfam" id="PF09335">
    <property type="entry name" value="VTT_dom"/>
    <property type="match status" value="1"/>
</dbReference>
<dbReference type="Proteomes" id="UP000824005">
    <property type="component" value="Unassembled WGS sequence"/>
</dbReference>
<evidence type="ECO:0000259" key="8">
    <source>
        <dbReference type="Pfam" id="PF09335"/>
    </source>
</evidence>
<dbReference type="PANTHER" id="PTHR12677">
    <property type="entry name" value="GOLGI APPARATUS MEMBRANE PROTEIN TVP38-RELATED"/>
    <property type="match status" value="1"/>
</dbReference>
<evidence type="ECO:0000256" key="6">
    <source>
        <dbReference type="ARBA" id="ARBA00023136"/>
    </source>
</evidence>
<evidence type="ECO:0000313" key="9">
    <source>
        <dbReference type="EMBL" id="HIY66376.1"/>
    </source>
</evidence>
<evidence type="ECO:0000256" key="4">
    <source>
        <dbReference type="ARBA" id="ARBA00022692"/>
    </source>
</evidence>
<dbReference type="AlphaFoldDB" id="A0A9D2C8P3"/>
<name>A0A9D2C8P3_9MICO</name>
<evidence type="ECO:0000313" key="10">
    <source>
        <dbReference type="Proteomes" id="UP000824005"/>
    </source>
</evidence>
<feature type="transmembrane region" description="Helical" evidence="7">
    <location>
        <begin position="26"/>
        <end position="47"/>
    </location>
</feature>
<keyword evidence="3 7" id="KW-1003">Cell membrane</keyword>
<protein>
    <recommendedName>
        <fullName evidence="7">TVP38/TMEM64 family membrane protein</fullName>
    </recommendedName>
</protein>
<dbReference type="InterPro" id="IPR015414">
    <property type="entry name" value="TMEM64"/>
</dbReference>
<keyword evidence="6 7" id="KW-0472">Membrane</keyword>
<keyword evidence="5 7" id="KW-1133">Transmembrane helix</keyword>
<feature type="transmembrane region" description="Helical" evidence="7">
    <location>
        <begin position="107"/>
        <end position="127"/>
    </location>
</feature>
<comment type="subcellular location">
    <subcellularLocation>
        <location evidence="1 7">Cell membrane</location>
        <topology evidence="1 7">Multi-pass membrane protein</topology>
    </subcellularLocation>
</comment>
<feature type="transmembrane region" description="Helical" evidence="7">
    <location>
        <begin position="139"/>
        <end position="161"/>
    </location>
</feature>
<dbReference type="PANTHER" id="PTHR12677:SF59">
    <property type="entry name" value="GOLGI APPARATUS MEMBRANE PROTEIN TVP38-RELATED"/>
    <property type="match status" value="1"/>
</dbReference>
<feature type="domain" description="VTT" evidence="8">
    <location>
        <begin position="43"/>
        <end position="159"/>
    </location>
</feature>
<sequence>MVWLVFNVKLPSIDELQESLGDWGSAAWIVFVALYAVVAVTPIPVTIMAVTAGILFGIVEGTVLSVIGALIGCWIAYWLARGLGTATVKRLLGRHAPTVEKQLENSGLSAVFVLRLMPGLPYWPVNYGSGAFGVSQRDYLIASGVATIPGQVSLVAIGAFIAAPSIAHAAVVIAAWLTVAVMTILALRRWRRSAKSRRD</sequence>
<proteinExistence type="inferred from homology"/>
<evidence type="ECO:0000256" key="5">
    <source>
        <dbReference type="ARBA" id="ARBA00022989"/>
    </source>
</evidence>
<reference evidence="9" key="2">
    <citation type="submission" date="2021-04" db="EMBL/GenBank/DDBJ databases">
        <authorList>
            <person name="Gilroy R."/>
        </authorList>
    </citation>
    <scope>NUCLEOTIDE SEQUENCE</scope>
    <source>
        <strain evidence="9">ChiGjej1B1-98</strain>
    </source>
</reference>
<evidence type="ECO:0000256" key="7">
    <source>
        <dbReference type="RuleBase" id="RU366058"/>
    </source>
</evidence>
<feature type="transmembrane region" description="Helical" evidence="7">
    <location>
        <begin position="167"/>
        <end position="187"/>
    </location>
</feature>
<gene>
    <name evidence="9" type="ORF">H9830_08895</name>
</gene>
<evidence type="ECO:0000256" key="3">
    <source>
        <dbReference type="ARBA" id="ARBA00022475"/>
    </source>
</evidence>